<protein>
    <submittedName>
        <fullName evidence="2">Ribosome biogenesis ERB1</fullName>
    </submittedName>
</protein>
<dbReference type="EMBL" id="SMMG02000005">
    <property type="protein sequence ID" value="KAA3474618.1"/>
    <property type="molecule type" value="Genomic_DNA"/>
</dbReference>
<gene>
    <name evidence="2" type="ORF">EPI10_024887</name>
</gene>
<dbReference type="PANTHER" id="PTHR37383:SF1">
    <property type="entry name" value="OS01G0694200 PROTEIN"/>
    <property type="match status" value="1"/>
</dbReference>
<dbReference type="PANTHER" id="PTHR37383">
    <property type="entry name" value="OS01G0694200 PROTEIN"/>
    <property type="match status" value="1"/>
</dbReference>
<keyword evidence="3" id="KW-1185">Reference proteome</keyword>
<dbReference type="OrthoDB" id="1925091at2759"/>
<accession>A0A5B6W0D0</accession>
<dbReference type="Proteomes" id="UP000325315">
    <property type="component" value="Unassembled WGS sequence"/>
</dbReference>
<evidence type="ECO:0000313" key="3">
    <source>
        <dbReference type="Proteomes" id="UP000325315"/>
    </source>
</evidence>
<reference evidence="3" key="1">
    <citation type="journal article" date="2019" name="Plant Biotechnol. J.">
        <title>Genome sequencing of the Australian wild diploid species Gossypium australe highlights disease resistance and delayed gland morphogenesis.</title>
        <authorList>
            <person name="Cai Y."/>
            <person name="Cai X."/>
            <person name="Wang Q."/>
            <person name="Wang P."/>
            <person name="Zhang Y."/>
            <person name="Cai C."/>
            <person name="Xu Y."/>
            <person name="Wang K."/>
            <person name="Zhou Z."/>
            <person name="Wang C."/>
            <person name="Geng S."/>
            <person name="Li B."/>
            <person name="Dong Q."/>
            <person name="Hou Y."/>
            <person name="Wang H."/>
            <person name="Ai P."/>
            <person name="Liu Z."/>
            <person name="Yi F."/>
            <person name="Sun M."/>
            <person name="An G."/>
            <person name="Cheng J."/>
            <person name="Zhang Y."/>
            <person name="Shi Q."/>
            <person name="Xie Y."/>
            <person name="Shi X."/>
            <person name="Chang Y."/>
            <person name="Huang F."/>
            <person name="Chen Y."/>
            <person name="Hong S."/>
            <person name="Mi L."/>
            <person name="Sun Q."/>
            <person name="Zhang L."/>
            <person name="Zhou B."/>
            <person name="Peng R."/>
            <person name="Zhang X."/>
            <person name="Liu F."/>
        </authorList>
    </citation>
    <scope>NUCLEOTIDE SEQUENCE [LARGE SCALE GENOMIC DNA]</scope>
    <source>
        <strain evidence="3">cv. PA1801</strain>
    </source>
</reference>
<sequence length="561" mass="62102">MVVCQASKIHLPTPFASPSSSKIPTSLLFEPHSFSLALSHSDSSLSLFPSISFPFSSTQKSLSIPPPSSSSTFLLLKTQKSPNPRVLFVVAGPYKGGSKVLLRFFLYRNDGSKAFEKAKVVSKQKGIKFDDKVGVLIDVSHGLKLMISGSVNFFALYSVSSSKVLIFGVNLVVDTDESDDRVAFKLMKFAVIDCLKPVFSISISFEWLVLGEENGVKVWNLRELVKGKNVKKVMNYGLSNGVIGDNNGVSNGGSSTSEIVSNGHLDGKIEKPSVSVKPKSGKHRQESAEPGACFVPFEPKEVKGLTSVKAFSMSLKAISIQPLSSKRFLVLDTVGDLFVLHVTDTSVGSDVTCYMRLLPHVMKVQMMAVFPDISSRRQTVWISDGHHSMHVVDISSAVNETDKRESEETANMDLKFYKSSDFINLIFCHIYILLVQAIFTSEKIQDMIPTAANSILILGQGNPWFLSSKGILSYFTRKLVCICYFLKWFGNHIFSCGELSVFLRNKVILDPLILISLDVSVFQVVFREDEWTLVQTANTLILRSSFPKYQLAILHLEYRGV</sequence>
<feature type="region of interest" description="Disordered" evidence="1">
    <location>
        <begin position="261"/>
        <end position="288"/>
    </location>
</feature>
<comment type="caution">
    <text evidence="2">The sequence shown here is derived from an EMBL/GenBank/DDBJ whole genome shotgun (WGS) entry which is preliminary data.</text>
</comment>
<evidence type="ECO:0000313" key="2">
    <source>
        <dbReference type="EMBL" id="KAA3474618.1"/>
    </source>
</evidence>
<dbReference type="AlphaFoldDB" id="A0A5B6W0D0"/>
<organism evidence="2 3">
    <name type="scientific">Gossypium australe</name>
    <dbReference type="NCBI Taxonomy" id="47621"/>
    <lineage>
        <taxon>Eukaryota</taxon>
        <taxon>Viridiplantae</taxon>
        <taxon>Streptophyta</taxon>
        <taxon>Embryophyta</taxon>
        <taxon>Tracheophyta</taxon>
        <taxon>Spermatophyta</taxon>
        <taxon>Magnoliopsida</taxon>
        <taxon>eudicotyledons</taxon>
        <taxon>Gunneridae</taxon>
        <taxon>Pentapetalae</taxon>
        <taxon>rosids</taxon>
        <taxon>malvids</taxon>
        <taxon>Malvales</taxon>
        <taxon>Malvaceae</taxon>
        <taxon>Malvoideae</taxon>
        <taxon>Gossypium</taxon>
    </lineage>
</organism>
<proteinExistence type="predicted"/>
<evidence type="ECO:0000256" key="1">
    <source>
        <dbReference type="SAM" id="MobiDB-lite"/>
    </source>
</evidence>
<name>A0A5B6W0D0_9ROSI</name>